<dbReference type="EMBL" id="LR796248">
    <property type="protein sequence ID" value="CAB4131229.1"/>
    <property type="molecule type" value="Genomic_DNA"/>
</dbReference>
<proteinExistence type="predicted"/>
<sequence>MNEALITIMLFCATMVVSMGSVASVTFLIALTREFLSEHFGIGEE</sequence>
<keyword evidence="1" id="KW-1133">Transmembrane helix</keyword>
<reference evidence="2" key="1">
    <citation type="submission" date="2020-04" db="EMBL/GenBank/DDBJ databases">
        <authorList>
            <person name="Chiriac C."/>
            <person name="Salcher M."/>
            <person name="Ghai R."/>
            <person name="Kavagutti S V."/>
        </authorList>
    </citation>
    <scope>NUCLEOTIDE SEQUENCE</scope>
</reference>
<feature type="transmembrane region" description="Helical" evidence="1">
    <location>
        <begin position="6"/>
        <end position="31"/>
    </location>
</feature>
<protein>
    <submittedName>
        <fullName evidence="2">Uncharacterized protein</fullName>
    </submittedName>
</protein>
<name>A0A6J5LI08_9CAUD</name>
<keyword evidence="1" id="KW-0812">Transmembrane</keyword>
<organism evidence="2">
    <name type="scientific">uncultured Caudovirales phage</name>
    <dbReference type="NCBI Taxonomy" id="2100421"/>
    <lineage>
        <taxon>Viruses</taxon>
        <taxon>Duplodnaviria</taxon>
        <taxon>Heunggongvirae</taxon>
        <taxon>Uroviricota</taxon>
        <taxon>Caudoviricetes</taxon>
        <taxon>Peduoviridae</taxon>
        <taxon>Maltschvirus</taxon>
        <taxon>Maltschvirus maltsch</taxon>
    </lineage>
</organism>
<evidence type="ECO:0000256" key="1">
    <source>
        <dbReference type="SAM" id="Phobius"/>
    </source>
</evidence>
<keyword evidence="1" id="KW-0472">Membrane</keyword>
<evidence type="ECO:0000313" key="2">
    <source>
        <dbReference type="EMBL" id="CAB4131229.1"/>
    </source>
</evidence>
<gene>
    <name evidence="2" type="ORF">UFOVP122_65</name>
</gene>
<accession>A0A6J5LI08</accession>